<evidence type="ECO:0000256" key="6">
    <source>
        <dbReference type="ARBA" id="ARBA00047179"/>
    </source>
</evidence>
<protein>
    <recommendedName>
        <fullName evidence="6">Gem-associated protein 2</fullName>
    </recommendedName>
</protein>
<keyword evidence="2" id="KW-0963">Cytoplasm</keyword>
<evidence type="ECO:0000256" key="2">
    <source>
        <dbReference type="ARBA" id="ARBA00022490"/>
    </source>
</evidence>
<accession>A0ABD3G763</accession>
<dbReference type="Gene3D" id="1.20.58.1070">
    <property type="match status" value="1"/>
</dbReference>
<keyword evidence="4" id="KW-0508">mRNA splicing</keyword>
<evidence type="ECO:0000313" key="8">
    <source>
        <dbReference type="Proteomes" id="UP001632037"/>
    </source>
</evidence>
<dbReference type="GO" id="GO:0005737">
    <property type="term" value="C:cytoplasm"/>
    <property type="evidence" value="ECO:0007669"/>
    <property type="project" value="UniProtKB-SubCell"/>
</dbReference>
<reference evidence="7 8" key="1">
    <citation type="submission" date="2024-09" db="EMBL/GenBank/DDBJ databases">
        <title>Genome sequencing and assembly of Phytophthora oleae, isolate VK10A, causative agent of rot of olive drupes.</title>
        <authorList>
            <person name="Conti Taguali S."/>
            <person name="Riolo M."/>
            <person name="La Spada F."/>
            <person name="Cacciola S.O."/>
            <person name="Dionisio G."/>
        </authorList>
    </citation>
    <scope>NUCLEOTIDE SEQUENCE [LARGE SCALE GENOMIC DNA]</scope>
    <source>
        <strain evidence="7 8">VK10A</strain>
    </source>
</reference>
<keyword evidence="3" id="KW-0507">mRNA processing</keyword>
<evidence type="ECO:0000256" key="4">
    <source>
        <dbReference type="ARBA" id="ARBA00023187"/>
    </source>
</evidence>
<keyword evidence="8" id="KW-1185">Reference proteome</keyword>
<dbReference type="EMBL" id="JBIMZQ010000001">
    <property type="protein sequence ID" value="KAL3674431.1"/>
    <property type="molecule type" value="Genomic_DNA"/>
</dbReference>
<name>A0ABD3G763_9STRA</name>
<dbReference type="PIRSF" id="PIRSF038038">
    <property type="entry name" value="SMN_Gemin2"/>
    <property type="match status" value="1"/>
</dbReference>
<dbReference type="Pfam" id="PF04938">
    <property type="entry name" value="SIP1"/>
    <property type="match status" value="1"/>
</dbReference>
<dbReference type="PANTHER" id="PTHR12794:SF0">
    <property type="entry name" value="GEM-ASSOCIATED PROTEIN 2"/>
    <property type="match status" value="1"/>
</dbReference>
<dbReference type="GO" id="GO:0006397">
    <property type="term" value="P:mRNA processing"/>
    <property type="evidence" value="ECO:0007669"/>
    <property type="project" value="UniProtKB-KW"/>
</dbReference>
<proteinExistence type="inferred from homology"/>
<comment type="subcellular location">
    <subcellularLocation>
        <location evidence="1">Cytoplasm</location>
    </subcellularLocation>
</comment>
<dbReference type="InterPro" id="IPR035426">
    <property type="entry name" value="Gemin2/Brr1"/>
</dbReference>
<evidence type="ECO:0000256" key="1">
    <source>
        <dbReference type="ARBA" id="ARBA00004496"/>
    </source>
</evidence>
<evidence type="ECO:0000313" key="7">
    <source>
        <dbReference type="EMBL" id="KAL3674431.1"/>
    </source>
</evidence>
<gene>
    <name evidence="7" type="ORF">V7S43_000384</name>
</gene>
<evidence type="ECO:0000256" key="3">
    <source>
        <dbReference type="ARBA" id="ARBA00022664"/>
    </source>
</evidence>
<comment type="similarity">
    <text evidence="5">Belongs to the gemin-2 family.</text>
</comment>
<sequence>MMTAALPVKGEEAVDVQLIQRRMQQGIPPQDVQEYLWRVRLEAEGIPDVVVAPGVDPRQYDAQQTSNMPKLQTFGQEETDSARIPDGKWKRELLADFAELRQLISRWEAIGPPKAERVKDGDVPVEILRTTVPRMSDEDGWIRFFFGKPGTDTPATPPHLRLLLQFDQVLTRRLLDYHAAWLGGEHVGQVSRARAVWIYALLARLDKPVHATVAATIRQILRRCWTLRCELEALSEIQLKSLNILIVIAGDFFGQLHDSE</sequence>
<dbReference type="AlphaFoldDB" id="A0ABD3G763"/>
<dbReference type="GO" id="GO:0008380">
    <property type="term" value="P:RNA splicing"/>
    <property type="evidence" value="ECO:0007669"/>
    <property type="project" value="UniProtKB-KW"/>
</dbReference>
<dbReference type="Proteomes" id="UP001632037">
    <property type="component" value="Unassembled WGS sequence"/>
</dbReference>
<organism evidence="7 8">
    <name type="scientific">Phytophthora oleae</name>
    <dbReference type="NCBI Taxonomy" id="2107226"/>
    <lineage>
        <taxon>Eukaryota</taxon>
        <taxon>Sar</taxon>
        <taxon>Stramenopiles</taxon>
        <taxon>Oomycota</taxon>
        <taxon>Peronosporomycetes</taxon>
        <taxon>Peronosporales</taxon>
        <taxon>Peronosporaceae</taxon>
        <taxon>Phytophthora</taxon>
    </lineage>
</organism>
<dbReference type="PANTHER" id="PTHR12794">
    <property type="entry name" value="GEMIN2"/>
    <property type="match status" value="1"/>
</dbReference>
<evidence type="ECO:0000256" key="5">
    <source>
        <dbReference type="ARBA" id="ARBA00025758"/>
    </source>
</evidence>
<dbReference type="InterPro" id="IPR017364">
    <property type="entry name" value="GEMIN2"/>
</dbReference>
<comment type="caution">
    <text evidence="7">The sequence shown here is derived from an EMBL/GenBank/DDBJ whole genome shotgun (WGS) entry which is preliminary data.</text>
</comment>